<dbReference type="RefSeq" id="WP_058351516.1">
    <property type="nucleotide sequence ID" value="NZ_CABMMD010000024.1"/>
</dbReference>
<dbReference type="EMBL" id="LNAM01000024">
    <property type="protein sequence ID" value="KSV60315.1"/>
    <property type="molecule type" value="Genomic_DNA"/>
</dbReference>
<organism evidence="1 2">
    <name type="scientific">Acetivibrio ethanolgignens</name>
    <dbReference type="NCBI Taxonomy" id="290052"/>
    <lineage>
        <taxon>Bacteria</taxon>
        <taxon>Bacillati</taxon>
        <taxon>Bacillota</taxon>
        <taxon>Clostridia</taxon>
        <taxon>Eubacteriales</taxon>
        <taxon>Oscillospiraceae</taxon>
        <taxon>Acetivibrio</taxon>
    </lineage>
</organism>
<reference evidence="1 2" key="1">
    <citation type="submission" date="2015-11" db="EMBL/GenBank/DDBJ databases">
        <title>Butyribacter intestini gen. nov., sp. nov., a butyric acid-producing bacterium of the family Lachnospiraceae isolated from the human faeces.</title>
        <authorList>
            <person name="Zou Y."/>
            <person name="Xue W."/>
            <person name="Luo G."/>
            <person name="Lv M."/>
        </authorList>
    </citation>
    <scope>NUCLEOTIDE SEQUENCE [LARGE SCALE GENOMIC DNA]</scope>
    <source>
        <strain evidence="1 2">ACET-33324</strain>
    </source>
</reference>
<evidence type="ECO:0000313" key="2">
    <source>
        <dbReference type="Proteomes" id="UP000054874"/>
    </source>
</evidence>
<dbReference type="OrthoDB" id="1990763at2"/>
<protein>
    <submittedName>
        <fullName evidence="1">Uncharacterized protein</fullName>
    </submittedName>
</protein>
<dbReference type="STRING" id="290052.ASU35_06070"/>
<proteinExistence type="predicted"/>
<accession>A0A0V8QI79</accession>
<gene>
    <name evidence="1" type="ORF">ASU35_06070</name>
</gene>
<keyword evidence="2" id="KW-1185">Reference proteome</keyword>
<dbReference type="AlphaFoldDB" id="A0A0V8QI79"/>
<name>A0A0V8QI79_9FIRM</name>
<evidence type="ECO:0000313" key="1">
    <source>
        <dbReference type="EMBL" id="KSV60315.1"/>
    </source>
</evidence>
<sequence>MEYTENLKLRKPLQDEPYDVDNFNQNADKIDSAIARKADKSIEKSATLFASSWTGDTAPYYITIDVEGATATNNIEILPAATLIQEQYEAMSSAGITGADQAEGSVTLKAFGDKPKIDLPIIVIVRGD</sequence>
<dbReference type="Proteomes" id="UP000054874">
    <property type="component" value="Unassembled WGS sequence"/>
</dbReference>
<comment type="caution">
    <text evidence="1">The sequence shown here is derived from an EMBL/GenBank/DDBJ whole genome shotgun (WGS) entry which is preliminary data.</text>
</comment>